<keyword evidence="1" id="KW-1133">Transmembrane helix</keyword>
<dbReference type="Proteomes" id="UP000027222">
    <property type="component" value="Unassembled WGS sequence"/>
</dbReference>
<gene>
    <name evidence="3" type="ORF">GALMADRAFT_258571</name>
</gene>
<dbReference type="STRING" id="685588.A0A067SK90"/>
<feature type="transmembrane region" description="Helical" evidence="1">
    <location>
        <begin position="91"/>
        <end position="111"/>
    </location>
</feature>
<keyword evidence="1" id="KW-0812">Transmembrane</keyword>
<dbReference type="InterPro" id="IPR045339">
    <property type="entry name" value="DUF6534"/>
</dbReference>
<dbReference type="PANTHER" id="PTHR40465">
    <property type="entry name" value="CHROMOSOME 1, WHOLE GENOME SHOTGUN SEQUENCE"/>
    <property type="match status" value="1"/>
</dbReference>
<evidence type="ECO:0000256" key="1">
    <source>
        <dbReference type="SAM" id="Phobius"/>
    </source>
</evidence>
<accession>A0A067SK90</accession>
<dbReference type="EMBL" id="KL142417">
    <property type="protein sequence ID" value="KDR67183.1"/>
    <property type="molecule type" value="Genomic_DNA"/>
</dbReference>
<feature type="transmembrane region" description="Helical" evidence="1">
    <location>
        <begin position="20"/>
        <end position="40"/>
    </location>
</feature>
<evidence type="ECO:0000259" key="2">
    <source>
        <dbReference type="Pfam" id="PF20152"/>
    </source>
</evidence>
<keyword evidence="1" id="KW-0472">Membrane</keyword>
<dbReference type="AlphaFoldDB" id="A0A067SK90"/>
<dbReference type="OrthoDB" id="2536347at2759"/>
<dbReference type="Pfam" id="PF20152">
    <property type="entry name" value="DUF6534"/>
    <property type="match status" value="1"/>
</dbReference>
<feature type="domain" description="DUF6534" evidence="2">
    <location>
        <begin position="171"/>
        <end position="257"/>
    </location>
</feature>
<reference evidence="4" key="1">
    <citation type="journal article" date="2014" name="Proc. Natl. Acad. Sci. U.S.A.">
        <title>Extensive sampling of basidiomycete genomes demonstrates inadequacy of the white-rot/brown-rot paradigm for wood decay fungi.</title>
        <authorList>
            <person name="Riley R."/>
            <person name="Salamov A.A."/>
            <person name="Brown D.W."/>
            <person name="Nagy L.G."/>
            <person name="Floudas D."/>
            <person name="Held B.W."/>
            <person name="Levasseur A."/>
            <person name="Lombard V."/>
            <person name="Morin E."/>
            <person name="Otillar R."/>
            <person name="Lindquist E.A."/>
            <person name="Sun H."/>
            <person name="LaButti K.M."/>
            <person name="Schmutz J."/>
            <person name="Jabbour D."/>
            <person name="Luo H."/>
            <person name="Baker S.E."/>
            <person name="Pisabarro A.G."/>
            <person name="Walton J.D."/>
            <person name="Blanchette R.A."/>
            <person name="Henrissat B."/>
            <person name="Martin F."/>
            <person name="Cullen D."/>
            <person name="Hibbett D.S."/>
            <person name="Grigoriev I.V."/>
        </authorList>
    </citation>
    <scope>NUCLEOTIDE SEQUENCE [LARGE SCALE GENOMIC DNA]</scope>
    <source>
        <strain evidence="4">CBS 339.88</strain>
    </source>
</reference>
<feature type="transmembrane region" description="Helical" evidence="1">
    <location>
        <begin position="123"/>
        <end position="144"/>
    </location>
</feature>
<feature type="transmembrane region" description="Helical" evidence="1">
    <location>
        <begin position="164"/>
        <end position="186"/>
    </location>
</feature>
<sequence>MPSLPLTPTELGRIAGPLLIGYILNWGLFGVLSMQVYVYYLAFPKDRNAYKALVYGSYLLEAAQTFLFTSSAFRTFALGFGNPAVLDEVDILWFSVPIMSGMVAFVSQTFYAYRISVLAQTKYLAILIMLFACLSLAGSIALGVETKKAVHFSRLLQKNSFTTAGIWEGGSAVCDVLIAGSMTYYLKRRDTGIKQTQVLLAKIIRLTIETGTLTAAVAILTLILTFLPGQPTYYQTSVSVLGKVYSNSMMVVFNSRMVLGSSNMATNATQDLPMISQNTRTRHDDYEFGSQSKHGGVKITREELVSFPHSSNVSQDPK</sequence>
<organism evidence="3 4">
    <name type="scientific">Galerina marginata (strain CBS 339.88)</name>
    <dbReference type="NCBI Taxonomy" id="685588"/>
    <lineage>
        <taxon>Eukaryota</taxon>
        <taxon>Fungi</taxon>
        <taxon>Dikarya</taxon>
        <taxon>Basidiomycota</taxon>
        <taxon>Agaricomycotina</taxon>
        <taxon>Agaricomycetes</taxon>
        <taxon>Agaricomycetidae</taxon>
        <taxon>Agaricales</taxon>
        <taxon>Agaricineae</taxon>
        <taxon>Strophariaceae</taxon>
        <taxon>Galerina</taxon>
    </lineage>
</organism>
<protein>
    <recommendedName>
        <fullName evidence="2">DUF6534 domain-containing protein</fullName>
    </recommendedName>
</protein>
<proteinExistence type="predicted"/>
<name>A0A067SK90_GALM3</name>
<keyword evidence="4" id="KW-1185">Reference proteome</keyword>
<feature type="transmembrane region" description="Helical" evidence="1">
    <location>
        <begin position="206"/>
        <end position="227"/>
    </location>
</feature>
<evidence type="ECO:0000313" key="4">
    <source>
        <dbReference type="Proteomes" id="UP000027222"/>
    </source>
</evidence>
<feature type="transmembrane region" description="Helical" evidence="1">
    <location>
        <begin position="52"/>
        <end position="71"/>
    </location>
</feature>
<dbReference type="HOGENOM" id="CLU_046025_2_1_1"/>
<evidence type="ECO:0000313" key="3">
    <source>
        <dbReference type="EMBL" id="KDR67183.1"/>
    </source>
</evidence>
<dbReference type="PANTHER" id="PTHR40465:SF1">
    <property type="entry name" value="DUF6534 DOMAIN-CONTAINING PROTEIN"/>
    <property type="match status" value="1"/>
</dbReference>